<gene>
    <name evidence="2" type="ORF">EV196_10337</name>
</gene>
<dbReference type="Pfam" id="PF07813">
    <property type="entry name" value="LTXXQ"/>
    <property type="match status" value="1"/>
</dbReference>
<dbReference type="OrthoDB" id="792900at2"/>
<evidence type="ECO:0000313" key="2">
    <source>
        <dbReference type="EMBL" id="TCL66628.1"/>
    </source>
</evidence>
<reference evidence="2 3" key="1">
    <citation type="submission" date="2019-03" db="EMBL/GenBank/DDBJ databases">
        <title>Genomic Encyclopedia of Type Strains, Phase IV (KMG-IV): sequencing the most valuable type-strain genomes for metagenomic binning, comparative biology and taxonomic classification.</title>
        <authorList>
            <person name="Goeker M."/>
        </authorList>
    </citation>
    <scope>NUCLEOTIDE SEQUENCE [LARGE SCALE GENOMIC DNA]</scope>
    <source>
        <strain evidence="2 3">DSM 18792</strain>
    </source>
</reference>
<keyword evidence="1" id="KW-0812">Transmembrane</keyword>
<proteinExistence type="predicted"/>
<dbReference type="Gene3D" id="1.20.120.1490">
    <property type="match status" value="1"/>
</dbReference>
<dbReference type="InterPro" id="IPR012899">
    <property type="entry name" value="LTXXQ"/>
</dbReference>
<keyword evidence="3" id="KW-1185">Reference proteome</keyword>
<accession>A0A4R1RKC0</accession>
<dbReference type="Proteomes" id="UP000295455">
    <property type="component" value="Unassembled WGS sequence"/>
</dbReference>
<name>A0A4R1RKC0_9FLAO</name>
<protein>
    <submittedName>
        <fullName evidence="2">Heavy-metal resistance protein</fullName>
    </submittedName>
</protein>
<evidence type="ECO:0000256" key="1">
    <source>
        <dbReference type="SAM" id="Phobius"/>
    </source>
</evidence>
<feature type="transmembrane region" description="Helical" evidence="1">
    <location>
        <begin position="7"/>
        <end position="28"/>
    </location>
</feature>
<dbReference type="RefSeq" id="WP_132216686.1">
    <property type="nucleotide sequence ID" value="NZ_OX156936.1"/>
</dbReference>
<evidence type="ECO:0000313" key="3">
    <source>
        <dbReference type="Proteomes" id="UP000295455"/>
    </source>
</evidence>
<organism evidence="2 3">
    <name type="scientific">Mariniflexile fucanivorans</name>
    <dbReference type="NCBI Taxonomy" id="264023"/>
    <lineage>
        <taxon>Bacteria</taxon>
        <taxon>Pseudomonadati</taxon>
        <taxon>Bacteroidota</taxon>
        <taxon>Flavobacteriia</taxon>
        <taxon>Flavobacteriales</taxon>
        <taxon>Flavobacteriaceae</taxon>
        <taxon>Mariniflexile</taxon>
    </lineage>
</organism>
<sequence>MQKNIKILLGIIGLLVLLNLTIVGTILYRKNEVTRYKSQENSQKVLPTKRLGRFFKEELNLSNKQQRAFQAIRQKYHQNSDMLLEKMDENRNDILTELGKETSDTMNLKKLSKDLGFLHTELKNLTMNYYLDMKGICNEKQKEKLFQIFKSMVNVNGDISMPEEKNYKNN</sequence>
<keyword evidence="1" id="KW-1133">Transmembrane helix</keyword>
<keyword evidence="1" id="KW-0472">Membrane</keyword>
<dbReference type="AlphaFoldDB" id="A0A4R1RKC0"/>
<dbReference type="EMBL" id="SLUP01000003">
    <property type="protein sequence ID" value="TCL66628.1"/>
    <property type="molecule type" value="Genomic_DNA"/>
</dbReference>
<comment type="caution">
    <text evidence="2">The sequence shown here is derived from an EMBL/GenBank/DDBJ whole genome shotgun (WGS) entry which is preliminary data.</text>
</comment>